<dbReference type="PANTHER" id="PTHR30069">
    <property type="entry name" value="TONB-DEPENDENT OUTER MEMBRANE RECEPTOR"/>
    <property type="match status" value="1"/>
</dbReference>
<dbReference type="AlphaFoldDB" id="A0A4R5DIE0"/>
<dbReference type="Pfam" id="PF07715">
    <property type="entry name" value="Plug"/>
    <property type="match status" value="1"/>
</dbReference>
<feature type="domain" description="TonB-dependent receptor plug" evidence="13">
    <location>
        <begin position="29"/>
        <end position="125"/>
    </location>
</feature>
<dbReference type="EMBL" id="SMFL01000006">
    <property type="protein sequence ID" value="TDE13679.1"/>
    <property type="molecule type" value="Genomic_DNA"/>
</dbReference>
<dbReference type="InterPro" id="IPR039426">
    <property type="entry name" value="TonB-dep_rcpt-like"/>
</dbReference>
<feature type="domain" description="TonB-dependent receptor-like beta-barrel" evidence="12">
    <location>
        <begin position="136"/>
        <end position="586"/>
    </location>
</feature>
<evidence type="ECO:0000256" key="6">
    <source>
        <dbReference type="ARBA" id="ARBA00023077"/>
    </source>
</evidence>
<name>A0A4R5DIE0_9BACT</name>
<evidence type="ECO:0000256" key="10">
    <source>
        <dbReference type="PROSITE-ProRule" id="PRU01360"/>
    </source>
</evidence>
<keyword evidence="4 10" id="KW-0812">Transmembrane</keyword>
<dbReference type="PANTHER" id="PTHR30069:SF29">
    <property type="entry name" value="HEMOGLOBIN AND HEMOGLOBIN-HAPTOGLOBIN-BINDING PROTEIN 1-RELATED"/>
    <property type="match status" value="1"/>
</dbReference>
<sequence length="620" mass="69934">MAQKDTILLAPVTVTAVSPERFMSGLKLQKVDSATLSNFRFQNLGDLLMFNTPIAIKNYGPGQLSTASFRGTSANHTAVLWNGLNINSASLGQTDFSTIPVIGFDQLAVQYGSAASIVGSDAVGGSILLNSIAQPAGFNSHVSQRYGSFRNYQLQTGAKYGFRLNDNWNFSGKTALNYNRMINHFSSTERRRYALLSSQTIQQGLVQDFFFRSKNQQEFSVHIWLTKNKLTLSPKEIAGRELTLTEAYRTMIRYQFKGWSVRSSWVRDVIDFATGNYSNLDHAVTDRFSGRVEKDLFWKMNSFGNIQIKTGAEWANYRAQLTGYEKPLVTENRADLFALTRWQVTPALIMSVNLRQAFITKYSPPITPSVGAEYCLIKNEGYDLKIKGSYARSYRVPTLNERYWKTLGNPDIRPENGWNKEVGAEQKFVLNENFFTAGVTAYRNRIKNWTYWNPSKNYHVENLQEVLTRGVEIQAGWMRNSGILKSGANLGYTLNRSSQEKAYDNYAAEIVGKQLVFVPKHSGNLNAFVQVGNTRLTSQIQAVGKRFTTFDNSQFFNGYLLTNLLAENSWSLGKIQVNIQGQINNITNAFYLNVRNNAMPGRSYAINVTLSSVDFKTDKK</sequence>
<comment type="similarity">
    <text evidence="10 11">Belongs to the TonB-dependent receptor family.</text>
</comment>
<gene>
    <name evidence="14" type="ORF">E0F88_17410</name>
</gene>
<dbReference type="PROSITE" id="PS52016">
    <property type="entry name" value="TONB_DEPENDENT_REC_3"/>
    <property type="match status" value="1"/>
</dbReference>
<dbReference type="Proteomes" id="UP000294850">
    <property type="component" value="Unassembled WGS sequence"/>
</dbReference>
<evidence type="ECO:0000313" key="14">
    <source>
        <dbReference type="EMBL" id="TDE13679.1"/>
    </source>
</evidence>
<dbReference type="GO" id="GO:0009279">
    <property type="term" value="C:cell outer membrane"/>
    <property type="evidence" value="ECO:0007669"/>
    <property type="project" value="UniProtKB-SubCell"/>
</dbReference>
<keyword evidence="6 11" id="KW-0798">TonB box</keyword>
<dbReference type="InterPro" id="IPR036942">
    <property type="entry name" value="Beta-barrel_TonB_sf"/>
</dbReference>
<keyword evidence="5" id="KW-0732">Signal</keyword>
<proteinExistence type="inferred from homology"/>
<evidence type="ECO:0000256" key="2">
    <source>
        <dbReference type="ARBA" id="ARBA00022448"/>
    </source>
</evidence>
<comment type="subcellular location">
    <subcellularLocation>
        <location evidence="1 10">Cell outer membrane</location>
        <topology evidence="1 10">Multi-pass membrane protein</topology>
    </subcellularLocation>
</comment>
<evidence type="ECO:0000256" key="7">
    <source>
        <dbReference type="ARBA" id="ARBA00023136"/>
    </source>
</evidence>
<organism evidence="14 15">
    <name type="scientific">Dyadobacter psychrotolerans</name>
    <dbReference type="NCBI Taxonomy" id="2541721"/>
    <lineage>
        <taxon>Bacteria</taxon>
        <taxon>Pseudomonadati</taxon>
        <taxon>Bacteroidota</taxon>
        <taxon>Cytophagia</taxon>
        <taxon>Cytophagales</taxon>
        <taxon>Spirosomataceae</taxon>
        <taxon>Dyadobacter</taxon>
    </lineage>
</organism>
<dbReference type="InterPro" id="IPR000531">
    <property type="entry name" value="Beta-barrel_TonB"/>
</dbReference>
<reference evidence="14 15" key="1">
    <citation type="submission" date="2019-03" db="EMBL/GenBank/DDBJ databases">
        <title>Dyadobacter AR-3-6 sp. nov., isolated from arctic soil.</title>
        <authorList>
            <person name="Chaudhary D.K."/>
        </authorList>
    </citation>
    <scope>NUCLEOTIDE SEQUENCE [LARGE SCALE GENOMIC DNA]</scope>
    <source>
        <strain evidence="14 15">AR-3-6</strain>
    </source>
</reference>
<evidence type="ECO:0000256" key="11">
    <source>
        <dbReference type="RuleBase" id="RU003357"/>
    </source>
</evidence>
<dbReference type="SUPFAM" id="SSF56935">
    <property type="entry name" value="Porins"/>
    <property type="match status" value="1"/>
</dbReference>
<dbReference type="RefSeq" id="WP_131959556.1">
    <property type="nucleotide sequence ID" value="NZ_SMFL01000006.1"/>
</dbReference>
<evidence type="ECO:0000259" key="12">
    <source>
        <dbReference type="Pfam" id="PF00593"/>
    </source>
</evidence>
<dbReference type="GO" id="GO:0044718">
    <property type="term" value="P:siderophore transmembrane transport"/>
    <property type="evidence" value="ECO:0007669"/>
    <property type="project" value="TreeGrafter"/>
</dbReference>
<evidence type="ECO:0000256" key="1">
    <source>
        <dbReference type="ARBA" id="ARBA00004571"/>
    </source>
</evidence>
<keyword evidence="9 10" id="KW-0998">Cell outer membrane</keyword>
<keyword evidence="15" id="KW-1185">Reference proteome</keyword>
<evidence type="ECO:0000256" key="3">
    <source>
        <dbReference type="ARBA" id="ARBA00022452"/>
    </source>
</evidence>
<dbReference type="Gene3D" id="2.170.130.10">
    <property type="entry name" value="TonB-dependent receptor, plug domain"/>
    <property type="match status" value="1"/>
</dbReference>
<dbReference type="Gene3D" id="2.40.170.20">
    <property type="entry name" value="TonB-dependent receptor, beta-barrel domain"/>
    <property type="match status" value="1"/>
</dbReference>
<dbReference type="GO" id="GO:0015344">
    <property type="term" value="F:siderophore uptake transmembrane transporter activity"/>
    <property type="evidence" value="ECO:0007669"/>
    <property type="project" value="TreeGrafter"/>
</dbReference>
<evidence type="ECO:0000313" key="15">
    <source>
        <dbReference type="Proteomes" id="UP000294850"/>
    </source>
</evidence>
<evidence type="ECO:0000256" key="9">
    <source>
        <dbReference type="ARBA" id="ARBA00023237"/>
    </source>
</evidence>
<comment type="caution">
    <text evidence="14">The sequence shown here is derived from an EMBL/GenBank/DDBJ whole genome shotgun (WGS) entry which is preliminary data.</text>
</comment>
<evidence type="ECO:0000259" key="13">
    <source>
        <dbReference type="Pfam" id="PF07715"/>
    </source>
</evidence>
<dbReference type="OrthoDB" id="9762903at2"/>
<dbReference type="InterPro" id="IPR037066">
    <property type="entry name" value="Plug_dom_sf"/>
</dbReference>
<dbReference type="Pfam" id="PF00593">
    <property type="entry name" value="TonB_dep_Rec_b-barrel"/>
    <property type="match status" value="1"/>
</dbReference>
<evidence type="ECO:0000256" key="8">
    <source>
        <dbReference type="ARBA" id="ARBA00023170"/>
    </source>
</evidence>
<evidence type="ECO:0000256" key="5">
    <source>
        <dbReference type="ARBA" id="ARBA00022729"/>
    </source>
</evidence>
<keyword evidence="3 10" id="KW-1134">Transmembrane beta strand</keyword>
<accession>A0A4R5DIE0</accession>
<evidence type="ECO:0000256" key="4">
    <source>
        <dbReference type="ARBA" id="ARBA00022692"/>
    </source>
</evidence>
<keyword evidence="8 14" id="KW-0675">Receptor</keyword>
<protein>
    <submittedName>
        <fullName evidence="14">TonB-dependent receptor</fullName>
    </submittedName>
</protein>
<keyword evidence="2 10" id="KW-0813">Transport</keyword>
<dbReference type="InterPro" id="IPR012910">
    <property type="entry name" value="Plug_dom"/>
</dbReference>
<keyword evidence="7 10" id="KW-0472">Membrane</keyword>